<evidence type="ECO:0000313" key="2">
    <source>
        <dbReference type="EMBL" id="RVE62427.1"/>
    </source>
</evidence>
<keyword evidence="3" id="KW-1185">Reference proteome</keyword>
<sequence>MPRHVYINVKRPSQRKINFLAFYDLRQKRSAPATKTFPPSKSNILAMASGSSDGQCTPLPQEGAQQQRPAGNPVSLGESSLRDRTCGEELVMDTTTTSQMLLEAQLLMSELEEKLDSFPAADLSRQSEGGAVVPEISGQADEDGETLIIEGFRFESAANREHLTRLS</sequence>
<dbReference type="AlphaFoldDB" id="A0A3S2PVU7"/>
<protein>
    <submittedName>
        <fullName evidence="2">Uncharacterized protein</fullName>
    </submittedName>
</protein>
<dbReference type="OrthoDB" id="757982at2759"/>
<reference evidence="2 3" key="1">
    <citation type="submission" date="2018-11" db="EMBL/GenBank/DDBJ databases">
        <authorList>
            <person name="Lopez-Roques C."/>
            <person name="Donnadieu C."/>
            <person name="Bouchez O."/>
            <person name="Klopp C."/>
            <person name="Cabau C."/>
            <person name="Zahm M."/>
        </authorList>
    </citation>
    <scope>NUCLEOTIDE SEQUENCE [LARGE SCALE GENOMIC DNA]</scope>
    <source>
        <strain evidence="2">RS831</strain>
        <tissue evidence="2">Whole body</tissue>
    </source>
</reference>
<proteinExistence type="predicted"/>
<name>A0A3S2PVU7_ORYJA</name>
<evidence type="ECO:0000256" key="1">
    <source>
        <dbReference type="SAM" id="MobiDB-lite"/>
    </source>
</evidence>
<feature type="compositionally biased region" description="Polar residues" evidence="1">
    <location>
        <begin position="46"/>
        <end position="55"/>
    </location>
</feature>
<dbReference type="EMBL" id="CM012452">
    <property type="protein sequence ID" value="RVE62427.1"/>
    <property type="molecule type" value="Genomic_DNA"/>
</dbReference>
<organism evidence="2 3">
    <name type="scientific">Oryzias javanicus</name>
    <name type="common">Javanese ricefish</name>
    <name type="synonym">Aplocheilus javanicus</name>
    <dbReference type="NCBI Taxonomy" id="123683"/>
    <lineage>
        <taxon>Eukaryota</taxon>
        <taxon>Metazoa</taxon>
        <taxon>Chordata</taxon>
        <taxon>Craniata</taxon>
        <taxon>Vertebrata</taxon>
        <taxon>Euteleostomi</taxon>
        <taxon>Actinopterygii</taxon>
        <taxon>Neopterygii</taxon>
        <taxon>Teleostei</taxon>
        <taxon>Neoteleostei</taxon>
        <taxon>Acanthomorphata</taxon>
        <taxon>Ovalentaria</taxon>
        <taxon>Atherinomorphae</taxon>
        <taxon>Beloniformes</taxon>
        <taxon>Adrianichthyidae</taxon>
        <taxon>Oryziinae</taxon>
        <taxon>Oryzias</taxon>
    </lineage>
</organism>
<feature type="region of interest" description="Disordered" evidence="1">
    <location>
        <begin position="123"/>
        <end position="143"/>
    </location>
</feature>
<reference evidence="2 3" key="2">
    <citation type="submission" date="2019-01" db="EMBL/GenBank/DDBJ databases">
        <title>A chromosome length genome reference of the Java medaka (oryzias javanicus).</title>
        <authorList>
            <person name="Herpin A."/>
            <person name="Takehana Y."/>
            <person name="Naruse K."/>
            <person name="Ansai S."/>
            <person name="Kawaguchi M."/>
        </authorList>
    </citation>
    <scope>NUCLEOTIDE SEQUENCE [LARGE SCALE GENOMIC DNA]</scope>
    <source>
        <strain evidence="2">RS831</strain>
        <tissue evidence="2">Whole body</tissue>
    </source>
</reference>
<feature type="region of interest" description="Disordered" evidence="1">
    <location>
        <begin position="46"/>
        <end position="84"/>
    </location>
</feature>
<evidence type="ECO:0000313" key="3">
    <source>
        <dbReference type="Proteomes" id="UP000283210"/>
    </source>
</evidence>
<accession>A0A3S2PVU7</accession>
<gene>
    <name evidence="2" type="ORF">OJAV_G00157000</name>
</gene>
<dbReference type="Proteomes" id="UP000283210">
    <property type="component" value="Chromosome 16"/>
</dbReference>